<keyword evidence="1 11" id="KW-1003">Cell membrane</keyword>
<dbReference type="Pfam" id="PF00912">
    <property type="entry name" value="Transgly"/>
    <property type="match status" value="1"/>
</dbReference>
<dbReference type="InterPro" id="IPR023346">
    <property type="entry name" value="Lysozyme-like_dom_sf"/>
</dbReference>
<comment type="function">
    <text evidence="11">Peptidoglycan polymerase that catalyzes glycan chain elongation from lipid-linked precursors.</text>
</comment>
<comment type="subcellular location">
    <subcellularLocation>
        <location evidence="11">Cell membrane</location>
        <topology evidence="11">Single-pass membrane protein</topology>
    </subcellularLocation>
</comment>
<gene>
    <name evidence="11" type="primary">mtgA</name>
    <name evidence="13" type="ORF">EZ315_00910</name>
</gene>
<dbReference type="GO" id="GO:0071555">
    <property type="term" value="P:cell wall organization"/>
    <property type="evidence" value="ECO:0007669"/>
    <property type="project" value="UniProtKB-KW"/>
</dbReference>
<evidence type="ECO:0000256" key="8">
    <source>
        <dbReference type="ARBA" id="ARBA00022989"/>
    </source>
</evidence>
<evidence type="ECO:0000256" key="2">
    <source>
        <dbReference type="ARBA" id="ARBA00022519"/>
    </source>
</evidence>
<dbReference type="GO" id="GO:0009274">
    <property type="term" value="C:peptidoglycan-based cell wall"/>
    <property type="evidence" value="ECO:0007669"/>
    <property type="project" value="InterPro"/>
</dbReference>
<accession>A0A4Z0V7Q5</accession>
<evidence type="ECO:0000256" key="10">
    <source>
        <dbReference type="ARBA" id="ARBA00023316"/>
    </source>
</evidence>
<dbReference type="SUPFAM" id="SSF53955">
    <property type="entry name" value="Lysozyme-like"/>
    <property type="match status" value="1"/>
</dbReference>
<name>A0A4Z0V7Q5_9BACT</name>
<keyword evidence="14" id="KW-1185">Reference proteome</keyword>
<comment type="caution">
    <text evidence="13">The sequence shown here is derived from an EMBL/GenBank/DDBJ whole genome shotgun (WGS) entry which is preliminary data.</text>
</comment>
<dbReference type="GO" id="GO:0016763">
    <property type="term" value="F:pentosyltransferase activity"/>
    <property type="evidence" value="ECO:0007669"/>
    <property type="project" value="InterPro"/>
</dbReference>
<dbReference type="EC" id="2.4.99.28" evidence="11"/>
<keyword evidence="4 11" id="KW-0808">Transferase</keyword>
<protein>
    <recommendedName>
        <fullName evidence="11">Biosynthetic peptidoglycan transglycosylase</fullName>
        <ecNumber evidence="11">2.4.99.28</ecNumber>
    </recommendedName>
    <alternativeName>
        <fullName evidence="11">Glycan polymerase</fullName>
    </alternativeName>
    <alternativeName>
        <fullName evidence="11">Peptidoglycan glycosyltransferase MtgA</fullName>
        <shortName evidence="11">PGT</shortName>
    </alternativeName>
</protein>
<evidence type="ECO:0000256" key="3">
    <source>
        <dbReference type="ARBA" id="ARBA00022676"/>
    </source>
</evidence>
<comment type="pathway">
    <text evidence="11">Cell wall biogenesis; peptidoglycan biosynthesis.</text>
</comment>
<dbReference type="GO" id="GO:0009252">
    <property type="term" value="P:peptidoglycan biosynthetic process"/>
    <property type="evidence" value="ECO:0007669"/>
    <property type="project" value="UniProtKB-UniRule"/>
</dbReference>
<reference evidence="13 14" key="1">
    <citation type="submission" date="2019-02" db="EMBL/GenBank/DDBJ databases">
        <title>Isolation and identification of novel species under the genus Muribaculum.</title>
        <authorList>
            <person name="Miyake S."/>
            <person name="Ding Y."/>
            <person name="Low A."/>
            <person name="Soh M."/>
            <person name="Seedorf H."/>
        </authorList>
    </citation>
    <scope>NUCLEOTIDE SEQUENCE [LARGE SCALE GENOMIC DNA]</scope>
    <source>
        <strain evidence="13 14">TLL-A3</strain>
    </source>
</reference>
<evidence type="ECO:0000256" key="4">
    <source>
        <dbReference type="ARBA" id="ARBA00022679"/>
    </source>
</evidence>
<keyword evidence="10 11" id="KW-0961">Cell wall biogenesis/degradation</keyword>
<dbReference type="EMBL" id="SJSA01000001">
    <property type="protein sequence ID" value="TGG39340.1"/>
    <property type="molecule type" value="Genomic_DNA"/>
</dbReference>
<organism evidence="13 14">
    <name type="scientific">Duncaniella freteri</name>
    <dbReference type="NCBI Taxonomy" id="2530391"/>
    <lineage>
        <taxon>Bacteria</taxon>
        <taxon>Pseudomonadati</taxon>
        <taxon>Bacteroidota</taxon>
        <taxon>Bacteroidia</taxon>
        <taxon>Bacteroidales</taxon>
        <taxon>Muribaculaceae</taxon>
        <taxon>Duncaniella</taxon>
    </lineage>
</organism>
<dbReference type="InterPro" id="IPR011812">
    <property type="entry name" value="Pep_trsgly"/>
</dbReference>
<dbReference type="NCBIfam" id="TIGR02070">
    <property type="entry name" value="mono_pep_trsgly"/>
    <property type="match status" value="1"/>
</dbReference>
<evidence type="ECO:0000256" key="11">
    <source>
        <dbReference type="HAMAP-Rule" id="MF_00766"/>
    </source>
</evidence>
<keyword evidence="3 11" id="KW-0328">Glycosyltransferase</keyword>
<dbReference type="PANTHER" id="PTHR30400">
    <property type="entry name" value="MONOFUNCTIONAL BIOSYNTHETIC PEPTIDOGLYCAN TRANSGLYCOSYLASE"/>
    <property type="match status" value="1"/>
</dbReference>
<evidence type="ECO:0000256" key="1">
    <source>
        <dbReference type="ARBA" id="ARBA00022475"/>
    </source>
</evidence>
<comment type="catalytic activity">
    <reaction evidence="11">
        <text>[GlcNAc-(1-&gt;4)-Mur2Ac(oyl-L-Ala-gamma-D-Glu-L-Lys-D-Ala-D-Ala)](n)-di-trans,octa-cis-undecaprenyl diphosphate + beta-D-GlcNAc-(1-&gt;4)-Mur2Ac(oyl-L-Ala-gamma-D-Glu-L-Lys-D-Ala-D-Ala)-di-trans,octa-cis-undecaprenyl diphosphate = [GlcNAc-(1-&gt;4)-Mur2Ac(oyl-L-Ala-gamma-D-Glu-L-Lys-D-Ala-D-Ala)](n+1)-di-trans,octa-cis-undecaprenyl diphosphate + di-trans,octa-cis-undecaprenyl diphosphate + H(+)</text>
        <dbReference type="Rhea" id="RHEA:23708"/>
        <dbReference type="Rhea" id="RHEA-COMP:9602"/>
        <dbReference type="Rhea" id="RHEA-COMP:9603"/>
        <dbReference type="ChEBI" id="CHEBI:15378"/>
        <dbReference type="ChEBI" id="CHEBI:58405"/>
        <dbReference type="ChEBI" id="CHEBI:60033"/>
        <dbReference type="ChEBI" id="CHEBI:78435"/>
        <dbReference type="EC" id="2.4.99.28"/>
    </reaction>
</comment>
<dbReference type="HAMAP" id="MF_00766">
    <property type="entry name" value="PGT_MtgA"/>
    <property type="match status" value="1"/>
</dbReference>
<keyword evidence="7 11" id="KW-0573">Peptidoglycan synthesis</keyword>
<evidence type="ECO:0000256" key="7">
    <source>
        <dbReference type="ARBA" id="ARBA00022984"/>
    </source>
</evidence>
<dbReference type="GO" id="GO:0005886">
    <property type="term" value="C:plasma membrane"/>
    <property type="evidence" value="ECO:0007669"/>
    <property type="project" value="UniProtKB-SubCell"/>
</dbReference>
<sequence>MIKRVRKFVIWLMIFFFGSTVLSVVVFRYVPVFVTPLMVIRALSPEGTERQMERERHWHHHWVSGDDISPWMSKAVVASEDANFYSHSGFDFKEIRKAIDENRNGKRQRGASTISQQTAKNVFLWPGHSWLRKGLEAYFTVLIELFWSKDRIMEVYLNSIEMGAGIYGVEAAARYYFNTSASKLSKRQSILIAVSLPAPLRFDPANPSRYIQRRVRTISKYI</sequence>
<evidence type="ECO:0000256" key="5">
    <source>
        <dbReference type="ARBA" id="ARBA00022692"/>
    </source>
</evidence>
<dbReference type="Proteomes" id="UP000297635">
    <property type="component" value="Unassembled WGS sequence"/>
</dbReference>
<keyword evidence="5 11" id="KW-0812">Transmembrane</keyword>
<dbReference type="UniPathway" id="UPA00219"/>
<evidence type="ECO:0000313" key="14">
    <source>
        <dbReference type="Proteomes" id="UP000297635"/>
    </source>
</evidence>
<keyword evidence="8 11" id="KW-1133">Transmembrane helix</keyword>
<feature type="domain" description="Glycosyl transferase family 51" evidence="12">
    <location>
        <begin position="56"/>
        <end position="218"/>
    </location>
</feature>
<comment type="similarity">
    <text evidence="11">Belongs to the glycosyltransferase 51 family.</text>
</comment>
<evidence type="ECO:0000256" key="9">
    <source>
        <dbReference type="ARBA" id="ARBA00023136"/>
    </source>
</evidence>
<dbReference type="PANTHER" id="PTHR30400:SF0">
    <property type="entry name" value="BIOSYNTHETIC PEPTIDOGLYCAN TRANSGLYCOSYLASE"/>
    <property type="match status" value="1"/>
</dbReference>
<dbReference type="Gene3D" id="1.10.3810.10">
    <property type="entry name" value="Biosynthetic peptidoglycan transglycosylase-like"/>
    <property type="match status" value="1"/>
</dbReference>
<keyword evidence="6 11" id="KW-0133">Cell shape</keyword>
<dbReference type="AlphaFoldDB" id="A0A4Z0V7Q5"/>
<dbReference type="GeneID" id="82148330"/>
<evidence type="ECO:0000256" key="6">
    <source>
        <dbReference type="ARBA" id="ARBA00022960"/>
    </source>
</evidence>
<dbReference type="InterPro" id="IPR001264">
    <property type="entry name" value="Glyco_trans_51"/>
</dbReference>
<keyword evidence="2" id="KW-0997">Cell inner membrane</keyword>
<dbReference type="GO" id="GO:0008360">
    <property type="term" value="P:regulation of cell shape"/>
    <property type="evidence" value="ECO:0007669"/>
    <property type="project" value="UniProtKB-KW"/>
</dbReference>
<proteinExistence type="inferred from homology"/>
<dbReference type="RefSeq" id="WP_135469818.1">
    <property type="nucleotide sequence ID" value="NZ_CASJDB010000045.1"/>
</dbReference>
<evidence type="ECO:0000259" key="12">
    <source>
        <dbReference type="Pfam" id="PF00912"/>
    </source>
</evidence>
<keyword evidence="9 11" id="KW-0472">Membrane</keyword>
<dbReference type="InterPro" id="IPR036950">
    <property type="entry name" value="PBP_transglycosylase"/>
</dbReference>
<dbReference type="GO" id="GO:0008955">
    <property type="term" value="F:peptidoglycan glycosyltransferase activity"/>
    <property type="evidence" value="ECO:0007669"/>
    <property type="project" value="UniProtKB-UniRule"/>
</dbReference>
<evidence type="ECO:0000313" key="13">
    <source>
        <dbReference type="EMBL" id="TGG39340.1"/>
    </source>
</evidence>